<evidence type="ECO:0000313" key="1">
    <source>
        <dbReference type="EMBL" id="OQA54799.1"/>
    </source>
</evidence>
<dbReference type="AlphaFoldDB" id="A0A1V5SJR8"/>
<evidence type="ECO:0008006" key="2">
    <source>
        <dbReference type="Google" id="ProtNLM"/>
    </source>
</evidence>
<proteinExistence type="predicted"/>
<organism evidence="1">
    <name type="scientific">Candidatus Atribacter allofermentans</name>
    <dbReference type="NCBI Taxonomy" id="1852833"/>
    <lineage>
        <taxon>Bacteria</taxon>
        <taxon>Pseudomonadati</taxon>
        <taxon>Atribacterota</taxon>
        <taxon>Atribacteria</taxon>
        <taxon>Atribacterales</taxon>
        <taxon>Atribacteraceae</taxon>
        <taxon>Atribacter</taxon>
    </lineage>
</organism>
<dbReference type="EMBL" id="MWBQ01000196">
    <property type="protein sequence ID" value="OQA54799.1"/>
    <property type="molecule type" value="Genomic_DNA"/>
</dbReference>
<name>A0A1V5SJR8_9BACT</name>
<protein>
    <recommendedName>
        <fullName evidence="2">PEGA domain-containing protein</fullName>
    </recommendedName>
</protein>
<dbReference type="PROSITE" id="PS51257">
    <property type="entry name" value="PROKAR_LIPOPROTEIN"/>
    <property type="match status" value="1"/>
</dbReference>
<comment type="caution">
    <text evidence="1">The sequence shown here is derived from an EMBL/GenBank/DDBJ whole genome shotgun (WGS) entry which is preliminary data.</text>
</comment>
<reference evidence="1" key="1">
    <citation type="submission" date="2017-02" db="EMBL/GenBank/DDBJ databases">
        <title>Delving into the versatile metabolic prowess of the omnipresent phylum Bacteroidetes.</title>
        <authorList>
            <person name="Nobu M.K."/>
            <person name="Mei R."/>
            <person name="Narihiro T."/>
            <person name="Kuroda K."/>
            <person name="Liu W.-T."/>
        </authorList>
    </citation>
    <scope>NUCLEOTIDE SEQUENCE</scope>
    <source>
        <strain evidence="1">ADurb.Bin276</strain>
    </source>
</reference>
<gene>
    <name evidence="1" type="ORF">BWY41_01901</name>
</gene>
<accession>A0A1V5SJR8</accession>
<dbReference type="Proteomes" id="UP000485569">
    <property type="component" value="Unassembled WGS sequence"/>
</dbReference>
<sequence length="116" mass="13109">MSKKCILIVILIALLLVFLITVSGCDFLGFGVRVSTGIGKLFFDSTDPLVYGEVYVDSIHIGYLKPFDRISTFVALDFDHEVWIRSSYGAEYRWKFRAPFTASQIIPLTLDAIIRP</sequence>